<dbReference type="EMBL" id="QGNW01000088">
    <property type="protein sequence ID" value="RVW99351.1"/>
    <property type="molecule type" value="Genomic_DNA"/>
</dbReference>
<feature type="transmembrane region" description="Helical" evidence="2">
    <location>
        <begin position="114"/>
        <end position="138"/>
    </location>
</feature>
<feature type="domain" description="DUF7733" evidence="3">
    <location>
        <begin position="49"/>
        <end position="173"/>
    </location>
</feature>
<evidence type="ECO:0000259" key="3">
    <source>
        <dbReference type="Pfam" id="PF24867"/>
    </source>
</evidence>
<feature type="transmembrane region" description="Helical" evidence="2">
    <location>
        <begin position="55"/>
        <end position="79"/>
    </location>
</feature>
<dbReference type="AlphaFoldDB" id="A0A438IRP4"/>
<dbReference type="InterPro" id="IPR056635">
    <property type="entry name" value="DUF7733"/>
</dbReference>
<feature type="compositionally biased region" description="Low complexity" evidence="1">
    <location>
        <begin position="17"/>
        <end position="29"/>
    </location>
</feature>
<protein>
    <recommendedName>
        <fullName evidence="3">DUF7733 domain-containing protein</fullName>
    </recommendedName>
</protein>
<feature type="domain" description="DUF7733" evidence="3">
    <location>
        <begin position="181"/>
        <end position="221"/>
    </location>
</feature>
<proteinExistence type="predicted"/>
<evidence type="ECO:0000313" key="4">
    <source>
        <dbReference type="EMBL" id="RVW99351.1"/>
    </source>
</evidence>
<feature type="transmembrane region" description="Helical" evidence="2">
    <location>
        <begin position="184"/>
        <end position="209"/>
    </location>
</feature>
<name>A0A438IRP4_VITVI</name>
<comment type="caution">
    <text evidence="4">The sequence shown here is derived from an EMBL/GenBank/DDBJ whole genome shotgun (WGS) entry which is preliminary data.</text>
</comment>
<dbReference type="Pfam" id="PF24867">
    <property type="entry name" value="DUF7733"/>
    <property type="match status" value="2"/>
</dbReference>
<keyword evidence="2" id="KW-0812">Transmembrane</keyword>
<sequence length="251" mass="27659">MSGVSLAVAPRTEPDKTTTTPNTKPQQQPGRHNHHQQQSVVGGVMGSLRVIELQLVAFIMVFSASGLVPLLDLIFPAFASAYLLALSRFAFPAHGSTTSTGSQEIFQGSRLFRLYVIVGTAIGLFLPLAYVLGGFARGDEHALRSATPHLFLLSFQILTENIISGLSLFSPPTLPANAPFKDVAWFWFGKTLAVANLAYFSINLFVFLIPRFLPRAFERYFRERDETRAKIEEDKRSAAANKSQPTDKKAD</sequence>
<organism evidence="4 5">
    <name type="scientific">Vitis vinifera</name>
    <name type="common">Grape</name>
    <dbReference type="NCBI Taxonomy" id="29760"/>
    <lineage>
        <taxon>Eukaryota</taxon>
        <taxon>Viridiplantae</taxon>
        <taxon>Streptophyta</taxon>
        <taxon>Embryophyta</taxon>
        <taxon>Tracheophyta</taxon>
        <taxon>Spermatophyta</taxon>
        <taxon>Magnoliopsida</taxon>
        <taxon>eudicotyledons</taxon>
        <taxon>Gunneridae</taxon>
        <taxon>Pentapetalae</taxon>
        <taxon>rosids</taxon>
        <taxon>Vitales</taxon>
        <taxon>Vitaceae</taxon>
        <taxon>Viteae</taxon>
        <taxon>Vitis</taxon>
    </lineage>
</organism>
<dbReference type="PANTHER" id="PTHR33829">
    <property type="entry name" value="OSJNBA0044M19.10 PROTEIN"/>
    <property type="match status" value="1"/>
</dbReference>
<evidence type="ECO:0000256" key="2">
    <source>
        <dbReference type="SAM" id="Phobius"/>
    </source>
</evidence>
<dbReference type="Proteomes" id="UP000288805">
    <property type="component" value="Unassembled WGS sequence"/>
</dbReference>
<keyword evidence="2" id="KW-1133">Transmembrane helix</keyword>
<dbReference type="PANTHER" id="PTHR33829:SF2">
    <property type="entry name" value="OS04G0386700 PROTEIN"/>
    <property type="match status" value="1"/>
</dbReference>
<reference evidence="4 5" key="1">
    <citation type="journal article" date="2018" name="PLoS Genet.">
        <title>Population sequencing reveals clonal diversity and ancestral inbreeding in the grapevine cultivar Chardonnay.</title>
        <authorList>
            <person name="Roach M.J."/>
            <person name="Johnson D.L."/>
            <person name="Bohlmann J."/>
            <person name="van Vuuren H.J."/>
            <person name="Jones S.J."/>
            <person name="Pretorius I.S."/>
            <person name="Schmidt S.A."/>
            <person name="Borneman A.R."/>
        </authorList>
    </citation>
    <scope>NUCLEOTIDE SEQUENCE [LARGE SCALE GENOMIC DNA]</scope>
    <source>
        <strain evidence="5">cv. Chardonnay</strain>
        <tissue evidence="4">Leaf</tissue>
    </source>
</reference>
<evidence type="ECO:0000313" key="5">
    <source>
        <dbReference type="Proteomes" id="UP000288805"/>
    </source>
</evidence>
<gene>
    <name evidence="4" type="ORF">CK203_030753</name>
</gene>
<feature type="region of interest" description="Disordered" evidence="1">
    <location>
        <begin position="232"/>
        <end position="251"/>
    </location>
</feature>
<accession>A0A438IRP4</accession>
<evidence type="ECO:0000256" key="1">
    <source>
        <dbReference type="SAM" id="MobiDB-lite"/>
    </source>
</evidence>
<feature type="transmembrane region" description="Helical" evidence="2">
    <location>
        <begin position="150"/>
        <end position="169"/>
    </location>
</feature>
<keyword evidence="2" id="KW-0472">Membrane</keyword>
<feature type="region of interest" description="Disordered" evidence="1">
    <location>
        <begin position="1"/>
        <end position="38"/>
    </location>
</feature>